<dbReference type="GeneID" id="38784672"/>
<protein>
    <submittedName>
        <fullName evidence="3">Uncharacterized protein</fullName>
    </submittedName>
</protein>
<comment type="caution">
    <text evidence="3">The sequence shown here is derived from an EMBL/GenBank/DDBJ whole genome shotgun (WGS) entry which is preliminary data.</text>
</comment>
<reference evidence="3 4" key="1">
    <citation type="journal article" date="2018" name="Sci. Rep.">
        <title>Genome sequence of the cauliflower mushroom Sparassis crispa (Hanabiratake) and its association with beneficial usage.</title>
        <authorList>
            <person name="Kiyama R."/>
            <person name="Furutani Y."/>
            <person name="Kawaguchi K."/>
            <person name="Nakanishi T."/>
        </authorList>
    </citation>
    <scope>NUCLEOTIDE SEQUENCE [LARGE SCALE GENOMIC DNA]</scope>
</reference>
<proteinExistence type="predicted"/>
<keyword evidence="4" id="KW-1185">Reference proteome</keyword>
<evidence type="ECO:0000256" key="2">
    <source>
        <dbReference type="SAM" id="SignalP"/>
    </source>
</evidence>
<dbReference type="InParanoid" id="A0A401H003"/>
<keyword evidence="2" id="KW-0732">Signal</keyword>
<sequence length="183" mass="20261">MTSSPRSSHMMSQLPLNLLLWKITDGTHLTAHDNDFHALFSTKILEIQILDINSTLIDKTRPHGQGERRSDVSMVQGMVVRDPETWHQVSSFFVTVYRDYVLPFHGRNEYDDGVEGSKKPTVVILGTIKLTSKSAARGGIDLMDDITMKESRNMPTPADHAVAVGNQAKGDRNKVGKASSNVS</sequence>
<dbReference type="RefSeq" id="XP_027618668.1">
    <property type="nucleotide sequence ID" value="XM_027762867.1"/>
</dbReference>
<name>A0A401H003_9APHY</name>
<feature type="signal peptide" evidence="2">
    <location>
        <begin position="1"/>
        <end position="26"/>
    </location>
</feature>
<evidence type="ECO:0000256" key="1">
    <source>
        <dbReference type="SAM" id="MobiDB-lite"/>
    </source>
</evidence>
<evidence type="ECO:0000313" key="4">
    <source>
        <dbReference type="Proteomes" id="UP000287166"/>
    </source>
</evidence>
<organism evidence="3 4">
    <name type="scientific">Sparassis crispa</name>
    <dbReference type="NCBI Taxonomy" id="139825"/>
    <lineage>
        <taxon>Eukaryota</taxon>
        <taxon>Fungi</taxon>
        <taxon>Dikarya</taxon>
        <taxon>Basidiomycota</taxon>
        <taxon>Agaricomycotina</taxon>
        <taxon>Agaricomycetes</taxon>
        <taxon>Polyporales</taxon>
        <taxon>Sparassidaceae</taxon>
        <taxon>Sparassis</taxon>
    </lineage>
</organism>
<dbReference type="EMBL" id="BFAD01000011">
    <property type="protein sequence ID" value="GBE87755.1"/>
    <property type="molecule type" value="Genomic_DNA"/>
</dbReference>
<gene>
    <name evidence="3" type="ORF">SCP_1104320</name>
</gene>
<dbReference type="Proteomes" id="UP000287166">
    <property type="component" value="Unassembled WGS sequence"/>
</dbReference>
<feature type="chain" id="PRO_5019146540" evidence="2">
    <location>
        <begin position="27"/>
        <end position="183"/>
    </location>
</feature>
<evidence type="ECO:0000313" key="3">
    <source>
        <dbReference type="EMBL" id="GBE87755.1"/>
    </source>
</evidence>
<dbReference type="AlphaFoldDB" id="A0A401H003"/>
<accession>A0A401H003</accession>
<feature type="region of interest" description="Disordered" evidence="1">
    <location>
        <begin position="154"/>
        <end position="183"/>
    </location>
</feature>